<evidence type="ECO:0000256" key="7">
    <source>
        <dbReference type="ARBA" id="ARBA00022989"/>
    </source>
</evidence>
<organism evidence="12 13">
    <name type="scientific">Pseudolactococcus carnosus</name>
    <dbReference type="NCBI Taxonomy" id="2749961"/>
    <lineage>
        <taxon>Bacteria</taxon>
        <taxon>Bacillati</taxon>
        <taxon>Bacillota</taxon>
        <taxon>Bacilli</taxon>
        <taxon>Lactobacillales</taxon>
        <taxon>Streptococcaceae</taxon>
        <taxon>Pseudolactococcus</taxon>
    </lineage>
</organism>
<comment type="subcellular location">
    <subcellularLocation>
        <location evidence="1">Cell membrane</location>
        <topology evidence="1">Multi-pass membrane protein</topology>
    </subcellularLocation>
</comment>
<feature type="transmembrane region" description="Helical" evidence="10">
    <location>
        <begin position="196"/>
        <end position="216"/>
    </location>
</feature>
<evidence type="ECO:0000256" key="4">
    <source>
        <dbReference type="ARBA" id="ARBA00022597"/>
    </source>
</evidence>
<feature type="transmembrane region" description="Helical" evidence="10">
    <location>
        <begin position="75"/>
        <end position="93"/>
    </location>
</feature>
<keyword evidence="8 9" id="KW-0472">Membrane</keyword>
<proteinExistence type="predicted"/>
<keyword evidence="4 9" id="KW-0762">Sugar transport</keyword>
<evidence type="ECO:0000256" key="9">
    <source>
        <dbReference type="PIRNR" id="PIRNR006351"/>
    </source>
</evidence>
<dbReference type="Pfam" id="PF02378">
    <property type="entry name" value="PTS_EIIC"/>
    <property type="match status" value="1"/>
</dbReference>
<keyword evidence="13" id="KW-1185">Reference proteome</keyword>
<dbReference type="PIRSF" id="PIRSF006351">
    <property type="entry name" value="PTS_EIIC-Cellobiose"/>
    <property type="match status" value="1"/>
</dbReference>
<keyword evidence="5" id="KW-0598">Phosphotransferase system</keyword>
<dbReference type="PANTHER" id="PTHR33989:SF8">
    <property type="entry name" value="PERMEASE IIC COMPONENT"/>
    <property type="match status" value="1"/>
</dbReference>
<feature type="transmembrane region" description="Helical" evidence="10">
    <location>
        <begin position="243"/>
        <end position="263"/>
    </location>
</feature>
<dbReference type="RefSeq" id="WP_079506854.1">
    <property type="nucleotide sequence ID" value="NZ_JAAECS010000005.1"/>
</dbReference>
<feature type="transmembrane region" description="Helical" evidence="10">
    <location>
        <begin position="362"/>
        <end position="382"/>
    </location>
</feature>
<evidence type="ECO:0000256" key="6">
    <source>
        <dbReference type="ARBA" id="ARBA00022692"/>
    </source>
</evidence>
<feature type="transmembrane region" description="Helical" evidence="10">
    <location>
        <begin position="100"/>
        <end position="117"/>
    </location>
</feature>
<dbReference type="NCBIfam" id="TIGR00410">
    <property type="entry name" value="lacE"/>
    <property type="match status" value="1"/>
</dbReference>
<dbReference type="Proteomes" id="UP001522450">
    <property type="component" value="Unassembled WGS sequence"/>
</dbReference>
<feature type="transmembrane region" description="Helical" evidence="10">
    <location>
        <begin position="152"/>
        <end position="175"/>
    </location>
</feature>
<evidence type="ECO:0000256" key="10">
    <source>
        <dbReference type="SAM" id="Phobius"/>
    </source>
</evidence>
<evidence type="ECO:0000259" key="11">
    <source>
        <dbReference type="PROSITE" id="PS51105"/>
    </source>
</evidence>
<keyword evidence="3 9" id="KW-1003">Cell membrane</keyword>
<accession>A0ABT0ATB5</accession>
<feature type="transmembrane region" description="Helical" evidence="10">
    <location>
        <begin position="31"/>
        <end position="55"/>
    </location>
</feature>
<keyword evidence="2 9" id="KW-0813">Transport</keyword>
<keyword evidence="6 10" id="KW-0812">Transmembrane</keyword>
<comment type="caution">
    <text evidence="12">The sequence shown here is derived from an EMBL/GenBank/DDBJ whole genome shotgun (WGS) entry which is preliminary data.</text>
</comment>
<evidence type="ECO:0000313" key="12">
    <source>
        <dbReference type="EMBL" id="MCJ1989939.1"/>
    </source>
</evidence>
<comment type="function">
    <text evidence="9">The phosphoenolpyruvate-dependent sugar phosphotransferase system (PTS), a major carbohydrate active -transport system, catalyzes the phosphorylation of incoming sugar substrates concomitant with their translocation across the cell membrane.</text>
</comment>
<gene>
    <name evidence="12" type="ORF">GYN21_06840</name>
</gene>
<evidence type="ECO:0000256" key="5">
    <source>
        <dbReference type="ARBA" id="ARBA00022683"/>
    </source>
</evidence>
<feature type="transmembrane region" description="Helical" evidence="10">
    <location>
        <begin position="297"/>
        <end position="325"/>
    </location>
</feature>
<dbReference type="InterPro" id="IPR003352">
    <property type="entry name" value="PTS_EIIC"/>
</dbReference>
<dbReference type="PROSITE" id="PS51105">
    <property type="entry name" value="PTS_EIIC_TYPE_3"/>
    <property type="match status" value="1"/>
</dbReference>
<dbReference type="InterPro" id="IPR004796">
    <property type="entry name" value="PTS_IIC_cello"/>
</dbReference>
<dbReference type="PANTHER" id="PTHR33989">
    <property type="match status" value="1"/>
</dbReference>
<keyword evidence="7 10" id="KW-1133">Transmembrane helix</keyword>
<dbReference type="InterPro" id="IPR051088">
    <property type="entry name" value="PTS_Sugar-EIIC/EIIB"/>
</dbReference>
<feature type="domain" description="PTS EIIC type-3" evidence="11">
    <location>
        <begin position="8"/>
        <end position="432"/>
    </location>
</feature>
<reference evidence="12 13" key="1">
    <citation type="journal article" date="2022" name="Microbiol. Res.">
        <title>Comparative genome analysis, predicted lifestyle and antimicrobial strategies of Lactococcus carnosus and Lactococcus paracarnosus isolated from meat.</title>
        <authorList>
            <person name="Werum V."/>
            <person name="Ehrmann M."/>
            <person name="Vogel R."/>
            <person name="Hilgarth M."/>
        </authorList>
    </citation>
    <scope>NUCLEOTIDE SEQUENCE [LARGE SCALE GENOMIC DNA]</scope>
    <source>
        <strain evidence="12 13">TMW22177</strain>
    </source>
</reference>
<evidence type="ECO:0000256" key="3">
    <source>
        <dbReference type="ARBA" id="ARBA00022475"/>
    </source>
</evidence>
<sequence length="458" mass="50153">MGNMEKFIDTVFGPIAMYMNKSPFFKSLTDAFIRMTPLTLGASVLMVIGFFPINAWQTWIKSVGIYDDFVAVQNATINALGLFLAFTFAYCFVKINATKYNPLVAGLLSLASFMMMIPQKYALYTVTGVGAQLPAKGTVQSVVDLNAFSTDYIGASGILVAIIIGYIVARLYIFLNDKHFVITLPESVPPNVAESLSPTFIAGAIMIFMFVLRLIFKFAPYLSDHGNIFAFITGVIQTPLQNIVGSPLSLILILSLANLFWYFGIHPQVVYSVVTPIVIANATANIVAYTSGKPIPYLMFAVVGMACGTGFGGQGATLGLVISMLRAKSERYKEMLKLTSIPSLFNINEPLIFGMPIILNPIFFIPMAIGPLVMGLSAWGMAKLVDLGNYNPTIAFPWTTPSLITMFFRGGFKLFLIGVVCLLISVIIWYPFFKVADKKAVEEEAQLSETKSENLVTE</sequence>
<evidence type="ECO:0000256" key="2">
    <source>
        <dbReference type="ARBA" id="ARBA00022448"/>
    </source>
</evidence>
<name>A0ABT0ATB5_9LACT</name>
<dbReference type="EMBL" id="JAAECS010000005">
    <property type="protein sequence ID" value="MCJ1989939.1"/>
    <property type="molecule type" value="Genomic_DNA"/>
</dbReference>
<evidence type="ECO:0000313" key="13">
    <source>
        <dbReference type="Proteomes" id="UP001522450"/>
    </source>
</evidence>
<evidence type="ECO:0000256" key="8">
    <source>
        <dbReference type="ARBA" id="ARBA00023136"/>
    </source>
</evidence>
<evidence type="ECO:0000256" key="1">
    <source>
        <dbReference type="ARBA" id="ARBA00004651"/>
    </source>
</evidence>
<dbReference type="InterPro" id="IPR004501">
    <property type="entry name" value="PTS_EIIC_3"/>
</dbReference>
<protein>
    <recommendedName>
        <fullName evidence="9">Permease IIC component</fullName>
    </recommendedName>
</protein>
<feature type="transmembrane region" description="Helical" evidence="10">
    <location>
        <begin position="414"/>
        <end position="433"/>
    </location>
</feature>
<feature type="transmembrane region" description="Helical" evidence="10">
    <location>
        <begin position="270"/>
        <end position="291"/>
    </location>
</feature>